<evidence type="ECO:0000256" key="5">
    <source>
        <dbReference type="ARBA" id="ARBA00022728"/>
    </source>
</evidence>
<reference evidence="11" key="1">
    <citation type="journal article" date="2018" name="Nat. Microbiol.">
        <title>Leveraging single-cell genomics to expand the fungal tree of life.</title>
        <authorList>
            <person name="Ahrendt S.R."/>
            <person name="Quandt C.A."/>
            <person name="Ciobanu D."/>
            <person name="Clum A."/>
            <person name="Salamov A."/>
            <person name="Andreopoulos B."/>
            <person name="Cheng J.F."/>
            <person name="Woyke T."/>
            <person name="Pelin A."/>
            <person name="Henrissat B."/>
            <person name="Reynolds N.K."/>
            <person name="Benny G.L."/>
            <person name="Smith M.E."/>
            <person name="James T.Y."/>
            <person name="Grigoriev I.V."/>
        </authorList>
    </citation>
    <scope>NUCLEOTIDE SEQUENCE [LARGE SCALE GENOMIC DNA]</scope>
    <source>
        <strain evidence="11">RSA 468</strain>
    </source>
</reference>
<feature type="compositionally biased region" description="Low complexity" evidence="9">
    <location>
        <begin position="1"/>
        <end position="21"/>
    </location>
</feature>
<evidence type="ECO:0000256" key="8">
    <source>
        <dbReference type="RuleBase" id="RU367148"/>
    </source>
</evidence>
<evidence type="ECO:0000256" key="4">
    <source>
        <dbReference type="ARBA" id="ARBA00022664"/>
    </source>
</evidence>
<dbReference type="InterPro" id="IPR013260">
    <property type="entry name" value="mRNA_splic_SYF2"/>
</dbReference>
<comment type="subunit">
    <text evidence="8">May be part of a spliceosome complex.</text>
</comment>
<dbReference type="GO" id="GO:0071013">
    <property type="term" value="C:catalytic step 2 spliceosome"/>
    <property type="evidence" value="ECO:0007669"/>
    <property type="project" value="TreeGrafter"/>
</dbReference>
<comment type="function">
    <text evidence="8">Involved in pre-mRNA splicing.</text>
</comment>
<dbReference type="STRING" id="215637.A0A4P9ZRM3"/>
<protein>
    <recommendedName>
        <fullName evidence="3 8">Pre-mRNA-splicing factor SYF2</fullName>
    </recommendedName>
</protein>
<evidence type="ECO:0000313" key="11">
    <source>
        <dbReference type="Proteomes" id="UP000268162"/>
    </source>
</evidence>
<organism evidence="10 11">
    <name type="scientific">Dimargaris cristalligena</name>
    <dbReference type="NCBI Taxonomy" id="215637"/>
    <lineage>
        <taxon>Eukaryota</taxon>
        <taxon>Fungi</taxon>
        <taxon>Fungi incertae sedis</taxon>
        <taxon>Zoopagomycota</taxon>
        <taxon>Kickxellomycotina</taxon>
        <taxon>Dimargaritomycetes</taxon>
        <taxon>Dimargaritales</taxon>
        <taxon>Dimargaritaceae</taxon>
        <taxon>Dimargaris</taxon>
    </lineage>
</organism>
<evidence type="ECO:0000256" key="2">
    <source>
        <dbReference type="ARBA" id="ARBA00010028"/>
    </source>
</evidence>
<dbReference type="Pfam" id="PF08231">
    <property type="entry name" value="SYF2"/>
    <property type="match status" value="1"/>
</dbReference>
<feature type="region of interest" description="Disordered" evidence="9">
    <location>
        <begin position="1"/>
        <end position="30"/>
    </location>
</feature>
<dbReference type="Proteomes" id="UP000268162">
    <property type="component" value="Unassembled WGS sequence"/>
</dbReference>
<comment type="subcellular location">
    <subcellularLocation>
        <location evidence="1 8">Nucleus</location>
    </subcellularLocation>
</comment>
<comment type="similarity">
    <text evidence="2 8">Belongs to the SYF2 family.</text>
</comment>
<gene>
    <name evidence="10" type="ORF">BJ085DRAFT_34328</name>
</gene>
<evidence type="ECO:0000256" key="1">
    <source>
        <dbReference type="ARBA" id="ARBA00004123"/>
    </source>
</evidence>
<evidence type="ECO:0000256" key="7">
    <source>
        <dbReference type="ARBA" id="ARBA00023242"/>
    </source>
</evidence>
<dbReference type="AlphaFoldDB" id="A0A4P9ZRM3"/>
<keyword evidence="11" id="KW-1185">Reference proteome</keyword>
<feature type="region of interest" description="Disordered" evidence="9">
    <location>
        <begin position="58"/>
        <end position="108"/>
    </location>
</feature>
<keyword evidence="5 8" id="KW-0747">Spliceosome</keyword>
<dbReference type="GO" id="GO:0000974">
    <property type="term" value="C:Prp19 complex"/>
    <property type="evidence" value="ECO:0007669"/>
    <property type="project" value="TreeGrafter"/>
</dbReference>
<dbReference type="PANTHER" id="PTHR13264">
    <property type="entry name" value="GCIP-INTERACTING PROTEIN P29"/>
    <property type="match status" value="1"/>
</dbReference>
<feature type="compositionally biased region" description="Basic and acidic residues" evidence="9">
    <location>
        <begin position="65"/>
        <end position="95"/>
    </location>
</feature>
<dbReference type="GO" id="GO:0000398">
    <property type="term" value="P:mRNA splicing, via spliceosome"/>
    <property type="evidence" value="ECO:0007669"/>
    <property type="project" value="UniProtKB-UniRule"/>
</dbReference>
<evidence type="ECO:0000256" key="6">
    <source>
        <dbReference type="ARBA" id="ARBA00023187"/>
    </source>
</evidence>
<proteinExistence type="inferred from homology"/>
<dbReference type="GO" id="GO:0071014">
    <property type="term" value="C:post-mRNA release spliceosomal complex"/>
    <property type="evidence" value="ECO:0007669"/>
    <property type="project" value="TreeGrafter"/>
</dbReference>
<keyword evidence="4 8" id="KW-0507">mRNA processing</keyword>
<sequence length="275" mass="31698">MSTSPLPLSESREASPSSSSDSEVDEQTPDAVQAVLTSETAPDTLKERALRLQQVRSLLASSSTENKRDLYAEKQREKSDPRQQAKQERTKREAEILQARETATEQGVDYERSRFWDYSIDAVEKWNAKQEAKKTREQEARFASHGQWAEKKYRKMVDKLKPDLQAYREQQIQSAIGQGQDWAHSEVLDSVVAPPPTISGPVDLLHQPSQHATDKLAKHVEKEIDHRQKLSRRKRDDENLTYINEKNKRFNKRIAQAYDKHTQDIRDSFERGTAL</sequence>
<dbReference type="PANTHER" id="PTHR13264:SF5">
    <property type="entry name" value="PRE-MRNA-SPLICING FACTOR SYF2"/>
    <property type="match status" value="1"/>
</dbReference>
<keyword evidence="6 8" id="KW-0508">mRNA splicing</keyword>
<evidence type="ECO:0000256" key="3">
    <source>
        <dbReference type="ARBA" id="ARBA00014745"/>
    </source>
</evidence>
<evidence type="ECO:0000313" key="10">
    <source>
        <dbReference type="EMBL" id="RKP36057.1"/>
    </source>
</evidence>
<accession>A0A4P9ZRM3</accession>
<evidence type="ECO:0000256" key="9">
    <source>
        <dbReference type="SAM" id="MobiDB-lite"/>
    </source>
</evidence>
<keyword evidence="7 8" id="KW-0539">Nucleus</keyword>
<dbReference type="EMBL" id="ML002727">
    <property type="protein sequence ID" value="RKP36057.1"/>
    <property type="molecule type" value="Genomic_DNA"/>
</dbReference>
<name>A0A4P9ZRM3_9FUNG</name>